<dbReference type="InterPro" id="IPR031325">
    <property type="entry name" value="RHS_repeat"/>
</dbReference>
<keyword evidence="1" id="KW-0677">Repeat</keyword>
<gene>
    <name evidence="6" type="ORF">IV454_10750</name>
</gene>
<feature type="domain" description="RHS protein conserved region" evidence="3">
    <location>
        <begin position="1219"/>
        <end position="1248"/>
    </location>
</feature>
<dbReference type="Gene3D" id="2.180.10.10">
    <property type="entry name" value="RHS repeat-associated core"/>
    <property type="match status" value="2"/>
</dbReference>
<keyword evidence="2" id="KW-1133">Transmembrane helix</keyword>
<evidence type="ECO:0000259" key="4">
    <source>
        <dbReference type="Pfam" id="PF20148"/>
    </source>
</evidence>
<dbReference type="InterPro" id="IPR056823">
    <property type="entry name" value="TEN-like_YD-shell"/>
</dbReference>
<dbReference type="Gene3D" id="2.60.200.60">
    <property type="match status" value="1"/>
</dbReference>
<dbReference type="Pfam" id="PF05593">
    <property type="entry name" value="RHS_repeat"/>
    <property type="match status" value="3"/>
</dbReference>
<evidence type="ECO:0000313" key="7">
    <source>
        <dbReference type="Proteomes" id="UP000662888"/>
    </source>
</evidence>
<dbReference type="Proteomes" id="UP000662888">
    <property type="component" value="Chromosome"/>
</dbReference>
<organism evidence="6 7">
    <name type="scientific">Massilia antarctica</name>
    <dbReference type="NCBI Taxonomy" id="2765360"/>
    <lineage>
        <taxon>Bacteria</taxon>
        <taxon>Pseudomonadati</taxon>
        <taxon>Pseudomonadota</taxon>
        <taxon>Betaproteobacteria</taxon>
        <taxon>Burkholderiales</taxon>
        <taxon>Oxalobacteraceae</taxon>
        <taxon>Telluria group</taxon>
        <taxon>Massilia</taxon>
    </lineage>
</organism>
<evidence type="ECO:0000256" key="1">
    <source>
        <dbReference type="ARBA" id="ARBA00022737"/>
    </source>
</evidence>
<dbReference type="NCBIfam" id="TIGR01643">
    <property type="entry name" value="YD_repeat_2x"/>
    <property type="match status" value="9"/>
</dbReference>
<reference evidence="6 7" key="1">
    <citation type="submission" date="2020-11" db="EMBL/GenBank/DDBJ databases">
        <authorList>
            <person name="Sun Q."/>
        </authorList>
    </citation>
    <scope>NUCLEOTIDE SEQUENCE [LARGE SCALE GENOMIC DNA]</scope>
    <source>
        <strain evidence="6 7">P8398</strain>
    </source>
</reference>
<dbReference type="Pfam" id="PF03527">
    <property type="entry name" value="RHS"/>
    <property type="match status" value="1"/>
</dbReference>
<keyword evidence="2" id="KW-0812">Transmembrane</keyword>
<proteinExistence type="predicted"/>
<dbReference type="EMBL" id="CP065053">
    <property type="protein sequence ID" value="QPI51927.1"/>
    <property type="molecule type" value="Genomic_DNA"/>
</dbReference>
<evidence type="ECO:0000259" key="3">
    <source>
        <dbReference type="Pfam" id="PF03527"/>
    </source>
</evidence>
<dbReference type="InterPro" id="IPR001826">
    <property type="entry name" value="RHS"/>
</dbReference>
<dbReference type="Pfam" id="PF05488">
    <property type="entry name" value="PAAR_motif"/>
    <property type="match status" value="1"/>
</dbReference>
<evidence type="ECO:0000313" key="6">
    <source>
        <dbReference type="EMBL" id="QPI51927.1"/>
    </source>
</evidence>
<dbReference type="InterPro" id="IPR006530">
    <property type="entry name" value="YD"/>
</dbReference>
<dbReference type="InterPro" id="IPR050708">
    <property type="entry name" value="T6SS_VgrG/RHS"/>
</dbReference>
<evidence type="ECO:0000256" key="2">
    <source>
        <dbReference type="SAM" id="Phobius"/>
    </source>
</evidence>
<dbReference type="Pfam" id="PF20148">
    <property type="entry name" value="DUF6531"/>
    <property type="match status" value="1"/>
</dbReference>
<dbReference type="InterPro" id="IPR008727">
    <property type="entry name" value="PAAR_motif"/>
</dbReference>
<dbReference type="Pfam" id="PF25023">
    <property type="entry name" value="TEN_YD-shell"/>
    <property type="match status" value="1"/>
</dbReference>
<keyword evidence="2" id="KW-0472">Membrane</keyword>
<name>A0AA48WGG9_9BURK</name>
<keyword evidence="7" id="KW-1185">Reference proteome</keyword>
<protein>
    <submittedName>
        <fullName evidence="6">PAAR/RHS domain-containing protein</fullName>
    </submittedName>
</protein>
<dbReference type="PANTHER" id="PTHR32305">
    <property type="match status" value="1"/>
</dbReference>
<sequence>MGAAAGRVDDPIAHSHAMGGLIAGLVIGALVGAAIIATGGLALVAVAGAVAVTAGAAGVGEVVGSMNVTDKVFGANLTGAVKTGSLNVFANGKQVARAHLSTALCATHGPAPQLVVQGSSTVFVNGQPFARVGDMISCSAKIHAGSPNVFVGGATATTDPDLITPEVPGWVHTTLLVAGLVSATILAGPLVALGGLVLGMVGGKGGEYLGGLMFGEGSDGQKAMMLAGSMLGGAAGAKGGAWLGNKFIPMPTTPAMAFVKGGVPGVAKFNPVNERPNGTKCKCGDPIDVITGDVILEQTDFALPGVLPIVLRRVHTSGNPVGTVFGKAWASTWGQWIEVSNDAELVFHAEDGASMRFAMPDMGASVTHPVYQGFRVTRLDGHFLIEQRHQPTLRFEPSDARHWRLAAITDRNANRIALVYTGAVLTEVRHSGGTRLKVEASEHAITRISLLHPEGGQTTLTSYTYHANGDLSGIINSSGLPLTYAYDSAHRLIRWQDRNDVWIGYRYDDQGRCEQTSGGAGGHMTGRFVYDDARKVNTYTNSLGHATAYHYNDAWQVIKEVDPCGGVSEFEYDAHQNLVAAITPGDAVLRWAYDARGNMVGHIDAASKETVIAYDGRDLPVAVTSPDGKRVERAYDDCGNLIQAGQGGAVTRFEHDAYGNVLRVINPAGAVATFVHDARGLLTSATDWLGNPTRLTRDDFGRVTARTDPQQHTSHYVYNVEGKPLEIALPDGSRHLAQYDAEGNCIARTDALGKVTQHAYCAFDRLTQTIEANGAITRYEYDTELRLSAVINPMGERWGYLRNASGQVIAETDFAGRTVEYGVNADGLVIEKRTPSGQHTRYLRNHAGQLLEQINSEGSTRYAYDALGRLARAVNADSDIAFERDDMGRIVRETQNGRSIASGYDLMGRRTERSSSGGHSSVWEFDANSLPVELTLPDAQTFSFLHDSRGRETGRRLPGGLRIEQEHDQLNRLTRQWTGIAPESGRPARTVQERAVNYDGNGNPSKLGERSLGVIDIGYDSVGRVTQARRGDGEEQYAYDLAGNLIDAIKQKSLLGTDASNADALGQRVHQRGKLMQAGKVNYEYDLEGRVITRTEGKRWGRQQHWHYVWNSENRLKRVITPDGDAWEYTYDALGRRLSKKQVPGNGSARFIEVAYLWDGHTVAEERRFNRKPDGKGGSDVIEEICATWDYEPDSFRPLAKTETIRRKGKETTKTYAVVLDHIGTPKELIDADGGIAWQAKSNLWGETEEVTVSKTDCPIRFQGQYYDAESKLAYNWHRYYDASTARYLTPDPLGLAGGPNPYAYVNNPLNSVDPLGLMDSCSDAVPRAKLQEFDPVQEFDAAGNEIYYRTMSEPHFRRLPTEGIIATGETGLSPNVLYSQEYTGVTVKIAVKPGTAAKLQKIALSADSETSKQFPDLPSVAGSYKWTERNATLKLEGTGRPHINNSDGVMNTLIGKGEARRIFNENIVSTEAVSIQKVAPKKRR</sequence>
<evidence type="ECO:0000259" key="5">
    <source>
        <dbReference type="Pfam" id="PF25023"/>
    </source>
</evidence>
<dbReference type="InterPro" id="IPR045351">
    <property type="entry name" value="DUF6531"/>
</dbReference>
<dbReference type="NCBIfam" id="TIGR03696">
    <property type="entry name" value="Rhs_assc_core"/>
    <property type="match status" value="1"/>
</dbReference>
<dbReference type="InterPro" id="IPR022385">
    <property type="entry name" value="Rhs_assc_core"/>
</dbReference>
<dbReference type="CDD" id="cd14742">
    <property type="entry name" value="PAAR_RHS"/>
    <property type="match status" value="1"/>
</dbReference>
<feature type="transmembrane region" description="Helical" evidence="2">
    <location>
        <begin position="21"/>
        <end position="52"/>
    </location>
</feature>
<feature type="domain" description="Teneurin-like YD-shell" evidence="5">
    <location>
        <begin position="482"/>
        <end position="656"/>
    </location>
</feature>
<accession>A0AA48WGG9</accession>
<feature type="domain" description="DUF6531" evidence="4">
    <location>
        <begin position="284"/>
        <end position="357"/>
    </location>
</feature>
<dbReference type="RefSeq" id="WP_206091445.1">
    <property type="nucleotide sequence ID" value="NZ_CP065053.1"/>
</dbReference>
<dbReference type="PANTHER" id="PTHR32305:SF15">
    <property type="entry name" value="PROTEIN RHSA-RELATED"/>
    <property type="match status" value="1"/>
</dbReference>